<dbReference type="GeneID" id="100889268"/>
<feature type="transmembrane region" description="Helical" evidence="2">
    <location>
        <begin position="6"/>
        <end position="24"/>
    </location>
</feature>
<name>A0A7M7LW82_STRPU</name>
<reference evidence="3" key="2">
    <citation type="submission" date="2021-01" db="UniProtKB">
        <authorList>
            <consortium name="EnsemblMetazoa"/>
        </authorList>
    </citation>
    <scope>IDENTIFICATION</scope>
</reference>
<dbReference type="OMA" id="MEYYFYV"/>
<evidence type="ECO:0000256" key="1">
    <source>
        <dbReference type="SAM" id="MobiDB-lite"/>
    </source>
</evidence>
<proteinExistence type="predicted"/>
<feature type="compositionally biased region" description="Pro residues" evidence="1">
    <location>
        <begin position="152"/>
        <end position="162"/>
    </location>
</feature>
<keyword evidence="4" id="KW-1185">Reference proteome</keyword>
<dbReference type="Proteomes" id="UP000007110">
    <property type="component" value="Unassembled WGS sequence"/>
</dbReference>
<feature type="compositionally biased region" description="Pro residues" evidence="1">
    <location>
        <begin position="173"/>
        <end position="186"/>
    </location>
</feature>
<dbReference type="EnsemblMetazoa" id="XM_011676754">
    <property type="protein sequence ID" value="XP_011675056"/>
    <property type="gene ID" value="LOC100889268"/>
</dbReference>
<organism evidence="3 4">
    <name type="scientific">Strongylocentrotus purpuratus</name>
    <name type="common">Purple sea urchin</name>
    <dbReference type="NCBI Taxonomy" id="7668"/>
    <lineage>
        <taxon>Eukaryota</taxon>
        <taxon>Metazoa</taxon>
        <taxon>Echinodermata</taxon>
        <taxon>Eleutherozoa</taxon>
        <taxon>Echinozoa</taxon>
        <taxon>Echinoidea</taxon>
        <taxon>Euechinoidea</taxon>
        <taxon>Echinacea</taxon>
        <taxon>Camarodonta</taxon>
        <taxon>Echinidea</taxon>
        <taxon>Strongylocentrotidae</taxon>
        <taxon>Strongylocentrotus</taxon>
    </lineage>
</organism>
<evidence type="ECO:0000313" key="4">
    <source>
        <dbReference type="Proteomes" id="UP000007110"/>
    </source>
</evidence>
<reference evidence="4" key="1">
    <citation type="submission" date="2015-02" db="EMBL/GenBank/DDBJ databases">
        <title>Genome sequencing for Strongylocentrotus purpuratus.</title>
        <authorList>
            <person name="Murali S."/>
            <person name="Liu Y."/>
            <person name="Vee V."/>
            <person name="English A."/>
            <person name="Wang M."/>
            <person name="Skinner E."/>
            <person name="Han Y."/>
            <person name="Muzny D.M."/>
            <person name="Worley K.C."/>
            <person name="Gibbs R.A."/>
        </authorList>
    </citation>
    <scope>NUCLEOTIDE SEQUENCE</scope>
</reference>
<keyword evidence="2" id="KW-0472">Membrane</keyword>
<dbReference type="OrthoDB" id="10044586at2759"/>
<feature type="region of interest" description="Disordered" evidence="1">
    <location>
        <begin position="120"/>
        <end position="218"/>
    </location>
</feature>
<evidence type="ECO:0000313" key="3">
    <source>
        <dbReference type="EnsemblMetazoa" id="XP_011675056"/>
    </source>
</evidence>
<keyword evidence="2" id="KW-0812">Transmembrane</keyword>
<evidence type="ECO:0000256" key="2">
    <source>
        <dbReference type="SAM" id="Phobius"/>
    </source>
</evidence>
<accession>A0A7M7LW82</accession>
<feature type="compositionally biased region" description="Polar residues" evidence="1">
    <location>
        <begin position="189"/>
        <end position="218"/>
    </location>
</feature>
<dbReference type="InParanoid" id="A0A7M7LW82"/>
<keyword evidence="2" id="KW-1133">Transmembrane helix</keyword>
<dbReference type="AlphaFoldDB" id="A0A7M7LW82"/>
<dbReference type="RefSeq" id="XP_011675056.1">
    <property type="nucleotide sequence ID" value="XM_011676754.2"/>
</dbReference>
<sequence>MEYYFYILVVVALFLKLGLYFCWYHMRRRAALAREVHIVMPDGTTRRAVVTGRSSRGRSRREDRQILAHADTLQHSENQGFEERPAYPHVMTGDAPVGAFPEPPPYAGIIGGMGQSTEWKLPKYEDLPPPYVNPTPTETGRSASEITTVPMPSSPSAPPPSSMPVTDTTQSCYPPPPAPSSPPPPHYTISATPTLDEQRAQQTTDHTSLRSPAEFQNS</sequence>
<feature type="compositionally biased region" description="Polar residues" evidence="1">
    <location>
        <begin position="134"/>
        <end position="147"/>
    </location>
</feature>
<protein>
    <submittedName>
        <fullName evidence="3">Uncharacterized protein</fullName>
    </submittedName>
</protein>
<dbReference type="KEGG" id="spu:100889268"/>